<dbReference type="RefSeq" id="WP_166172784.1">
    <property type="nucleotide sequence ID" value="NZ_CP045119.1"/>
</dbReference>
<dbReference type="SUPFAM" id="SSF56601">
    <property type="entry name" value="beta-lactamase/transpeptidase-like"/>
    <property type="match status" value="1"/>
</dbReference>
<keyword evidence="4" id="KW-1185">Reference proteome</keyword>
<dbReference type="Gene3D" id="3.40.710.10">
    <property type="entry name" value="DD-peptidase/beta-lactamase superfamily"/>
    <property type="match status" value="1"/>
</dbReference>
<dbReference type="GO" id="GO:0046677">
    <property type="term" value="P:response to antibiotic"/>
    <property type="evidence" value="ECO:0007669"/>
    <property type="project" value="InterPro"/>
</dbReference>
<protein>
    <recommendedName>
        <fullName evidence="2">Beta-lactamase class A catalytic domain-containing protein</fullName>
    </recommendedName>
</protein>
<dbReference type="PANTHER" id="PTHR35333">
    <property type="entry name" value="BETA-LACTAMASE"/>
    <property type="match status" value="1"/>
</dbReference>
<sequence>MNFFQRKKMFVSRSEARRRRRRVRLGVLAALLVAVVGGVFLAGQLSGGTSSAGLSPLSDDGSRQEPRQEEPAPGPGKEGPRAEGKEEQSPPEEPAPDPEQKTPEAAAFVAVAPEFPGVKEGNVAGVYRSRMDPSWASVRFSPEGENKDFVVFSHKEGDLWRAEKSIRADEPDYPDNDVVPLAGVPKDLLDYLYEENLFAAEVPEPKREEIGGLPDLDPAEKPPAETTTDDVPEDEQERVDEVVGKLEDRVKGYDGVAGVYVRDLEGDFGYGVRADETFFSASIIKVPVMVAVYRKVEKGDLSFSQEVELKEEDWAAGAGWLQWEKAGTKQTVGDLLLLMMTQSDNVATNALVRMVGGKDHVNDVAESLGAKDTLLYQKVSSERGAVPALDNRTTPRDMATMMQKIADDEAASEKSCGYMKDLMRTNELDWWLDAGLPADVDAANKAGWLYQVYGDVGIVEHEGNRYAIAILSKHGSATVDEGAVLIEDLSRTTWESQAP</sequence>
<feature type="compositionally biased region" description="Basic and acidic residues" evidence="1">
    <location>
        <begin position="78"/>
        <end position="88"/>
    </location>
</feature>
<evidence type="ECO:0000259" key="2">
    <source>
        <dbReference type="Pfam" id="PF13354"/>
    </source>
</evidence>
<feature type="compositionally biased region" description="Acidic residues" evidence="1">
    <location>
        <begin position="227"/>
        <end position="238"/>
    </location>
</feature>
<organism evidence="3 4">
    <name type="scientific">Rubrobacter tropicus</name>
    <dbReference type="NCBI Taxonomy" id="2653851"/>
    <lineage>
        <taxon>Bacteria</taxon>
        <taxon>Bacillati</taxon>
        <taxon>Actinomycetota</taxon>
        <taxon>Rubrobacteria</taxon>
        <taxon>Rubrobacterales</taxon>
        <taxon>Rubrobacteraceae</taxon>
        <taxon>Rubrobacter</taxon>
    </lineage>
</organism>
<dbReference type="InterPro" id="IPR000871">
    <property type="entry name" value="Beta-lactam_class-A"/>
</dbReference>
<dbReference type="KEGG" id="rub:GBA63_01350"/>
<gene>
    <name evidence="3" type="ORF">GBA63_01350</name>
</gene>
<dbReference type="InterPro" id="IPR012338">
    <property type="entry name" value="Beta-lactam/transpept-like"/>
</dbReference>
<dbReference type="PANTHER" id="PTHR35333:SF4">
    <property type="entry name" value="SLR0121 PROTEIN"/>
    <property type="match status" value="1"/>
</dbReference>
<proteinExistence type="predicted"/>
<evidence type="ECO:0000313" key="4">
    <source>
        <dbReference type="Proteomes" id="UP000501452"/>
    </source>
</evidence>
<dbReference type="InterPro" id="IPR045155">
    <property type="entry name" value="Beta-lactam_cat"/>
</dbReference>
<feature type="region of interest" description="Disordered" evidence="1">
    <location>
        <begin position="207"/>
        <end position="238"/>
    </location>
</feature>
<evidence type="ECO:0000256" key="1">
    <source>
        <dbReference type="SAM" id="MobiDB-lite"/>
    </source>
</evidence>
<dbReference type="Pfam" id="PF13354">
    <property type="entry name" value="Beta-lactamase2"/>
    <property type="match status" value="1"/>
</dbReference>
<dbReference type="GO" id="GO:0030655">
    <property type="term" value="P:beta-lactam antibiotic catabolic process"/>
    <property type="evidence" value="ECO:0007669"/>
    <property type="project" value="InterPro"/>
</dbReference>
<feature type="domain" description="Beta-lactamase class A catalytic" evidence="2">
    <location>
        <begin position="258"/>
        <end position="471"/>
    </location>
</feature>
<dbReference type="AlphaFoldDB" id="A0A6G8Q4Q2"/>
<dbReference type="GO" id="GO:0008800">
    <property type="term" value="F:beta-lactamase activity"/>
    <property type="evidence" value="ECO:0007669"/>
    <property type="project" value="InterPro"/>
</dbReference>
<dbReference type="Proteomes" id="UP000501452">
    <property type="component" value="Chromosome"/>
</dbReference>
<accession>A0A6G8Q4Q2</accession>
<reference evidence="3 4" key="1">
    <citation type="submission" date="2019-10" db="EMBL/GenBank/DDBJ databases">
        <title>Rubrobacter sp nov SCSIO 52090 isolated from a deep-sea sediment in the South China Sea.</title>
        <authorList>
            <person name="Chen R.W."/>
        </authorList>
    </citation>
    <scope>NUCLEOTIDE SEQUENCE [LARGE SCALE GENOMIC DNA]</scope>
    <source>
        <strain evidence="3 4">SCSIO 52909</strain>
    </source>
</reference>
<evidence type="ECO:0000313" key="3">
    <source>
        <dbReference type="EMBL" id="QIN81423.1"/>
    </source>
</evidence>
<feature type="region of interest" description="Disordered" evidence="1">
    <location>
        <begin position="47"/>
        <end position="102"/>
    </location>
</feature>
<dbReference type="EMBL" id="CP045119">
    <property type="protein sequence ID" value="QIN81423.1"/>
    <property type="molecule type" value="Genomic_DNA"/>
</dbReference>
<feature type="compositionally biased region" description="Basic and acidic residues" evidence="1">
    <location>
        <begin position="60"/>
        <end position="70"/>
    </location>
</feature>
<name>A0A6G8Q4Q2_9ACTN</name>